<feature type="region of interest" description="Disordered" evidence="7">
    <location>
        <begin position="186"/>
        <end position="212"/>
    </location>
</feature>
<keyword evidence="5 8" id="KW-1133">Transmembrane helix</keyword>
<feature type="domain" description="YetF C-terminal" evidence="9">
    <location>
        <begin position="101"/>
        <end position="170"/>
    </location>
</feature>
<evidence type="ECO:0000313" key="10">
    <source>
        <dbReference type="EMBL" id="MCF7222224.1"/>
    </source>
</evidence>
<dbReference type="PANTHER" id="PTHR34582">
    <property type="entry name" value="UPF0702 TRANSMEMBRANE PROTEIN YCAP"/>
    <property type="match status" value="1"/>
</dbReference>
<name>A0ABS9HTJ1_9GAMM</name>
<dbReference type="Proteomes" id="UP001430796">
    <property type="component" value="Unassembled WGS sequence"/>
</dbReference>
<gene>
    <name evidence="10" type="ORF">L3V18_10565</name>
</gene>
<feature type="compositionally biased region" description="Basic and acidic residues" evidence="7">
    <location>
        <begin position="186"/>
        <end position="196"/>
    </location>
</feature>
<evidence type="ECO:0000313" key="11">
    <source>
        <dbReference type="Proteomes" id="UP001430796"/>
    </source>
</evidence>
<comment type="subcellular location">
    <subcellularLocation>
        <location evidence="1">Cell membrane</location>
        <topology evidence="1">Multi-pass membrane protein</topology>
    </subcellularLocation>
</comment>
<protein>
    <submittedName>
        <fullName evidence="10">DUF421 domain-containing protein</fullName>
    </submittedName>
</protein>
<keyword evidence="4 8" id="KW-0812">Transmembrane</keyword>
<keyword evidence="11" id="KW-1185">Reference proteome</keyword>
<feature type="transmembrane region" description="Helical" evidence="8">
    <location>
        <begin position="52"/>
        <end position="72"/>
    </location>
</feature>
<dbReference type="PANTHER" id="PTHR34582:SF6">
    <property type="entry name" value="UPF0702 TRANSMEMBRANE PROTEIN YCAP"/>
    <property type="match status" value="1"/>
</dbReference>
<evidence type="ECO:0000256" key="7">
    <source>
        <dbReference type="SAM" id="MobiDB-lite"/>
    </source>
</evidence>
<comment type="caution">
    <text evidence="10">The sequence shown here is derived from an EMBL/GenBank/DDBJ whole genome shotgun (WGS) entry which is preliminary data.</text>
</comment>
<feature type="transmembrane region" description="Helical" evidence="8">
    <location>
        <begin position="20"/>
        <end position="40"/>
    </location>
</feature>
<evidence type="ECO:0000256" key="5">
    <source>
        <dbReference type="ARBA" id="ARBA00022989"/>
    </source>
</evidence>
<dbReference type="Gene3D" id="3.30.240.20">
    <property type="entry name" value="bsu07140 like domains"/>
    <property type="match status" value="1"/>
</dbReference>
<dbReference type="InterPro" id="IPR023090">
    <property type="entry name" value="UPF0702_alpha/beta_dom_sf"/>
</dbReference>
<keyword evidence="6 8" id="KW-0472">Membrane</keyword>
<evidence type="ECO:0000256" key="4">
    <source>
        <dbReference type="ARBA" id="ARBA00022692"/>
    </source>
</evidence>
<evidence type="ECO:0000256" key="2">
    <source>
        <dbReference type="ARBA" id="ARBA00006448"/>
    </source>
</evidence>
<accession>A0ABS9HTJ1</accession>
<evidence type="ECO:0000256" key="8">
    <source>
        <dbReference type="SAM" id="Phobius"/>
    </source>
</evidence>
<proteinExistence type="inferred from homology"/>
<keyword evidence="3" id="KW-1003">Cell membrane</keyword>
<evidence type="ECO:0000256" key="3">
    <source>
        <dbReference type="ARBA" id="ARBA00022475"/>
    </source>
</evidence>
<dbReference type="EMBL" id="JAKJPO010000005">
    <property type="protein sequence ID" value="MCF7222224.1"/>
    <property type="molecule type" value="Genomic_DNA"/>
</dbReference>
<dbReference type="Pfam" id="PF04239">
    <property type="entry name" value="DUF421"/>
    <property type="match status" value="1"/>
</dbReference>
<sequence>MDLDIEVFDWERMLLGLPPPLYFAEIVVKTLMVFAVLLLVLRMLGKRGQQNLSPMSQLLMVALGSAAGDAILYPEVPVGYAVVILLGVVGLTMGMETLAEHHSKVRDYLESRPQVLVRDGVVDQDALDRERTTLRELHAKLRMAGARDLSEVEVAILEVTGEISVICRPSGSGGRRNLVDYILEDAPKPEDIRGTEPTRMSPARMSQASRES</sequence>
<evidence type="ECO:0000259" key="9">
    <source>
        <dbReference type="Pfam" id="PF04239"/>
    </source>
</evidence>
<dbReference type="RefSeq" id="WP_237054653.1">
    <property type="nucleotide sequence ID" value="NZ_JAKJPO010000005.1"/>
</dbReference>
<feature type="transmembrane region" description="Helical" evidence="8">
    <location>
        <begin position="78"/>
        <end position="99"/>
    </location>
</feature>
<reference evidence="10 11" key="2">
    <citation type="submission" date="2022-01" db="EMBL/GenBank/DDBJ databases">
        <title>Lysobacter chinensis sp. nov., a bacterium isolated from cow dung compost.</title>
        <authorList>
            <person name="Liu Y."/>
        </authorList>
    </citation>
    <scope>NUCLEOTIDE SEQUENCE [LARGE SCALE GENOMIC DNA]</scope>
    <source>
        <strain evidence="10 11">TLK-CK17</strain>
    </source>
</reference>
<comment type="similarity">
    <text evidence="2">Belongs to the UPF0702 family.</text>
</comment>
<reference evidence="10 11" key="3">
    <citation type="submission" date="2022-01" db="EMBL/GenBank/DDBJ databases">
        <authorList>
            <person name="Zhou L.Y."/>
        </authorList>
    </citation>
    <scope>NUCLEOTIDE SEQUENCE [LARGE SCALE GENOMIC DNA]</scope>
    <source>
        <strain evidence="10 11">TLK-CK17</strain>
    </source>
</reference>
<evidence type="ECO:0000256" key="1">
    <source>
        <dbReference type="ARBA" id="ARBA00004651"/>
    </source>
</evidence>
<evidence type="ECO:0000256" key="6">
    <source>
        <dbReference type="ARBA" id="ARBA00023136"/>
    </source>
</evidence>
<reference evidence="11" key="1">
    <citation type="submission" date="2022-01" db="EMBL/GenBank/DDBJ databases">
        <title>Lysobacter chinensis sp. nov., a bacterium isolated from cow dung compost.</title>
        <authorList>
            <person name="Zhou L.Y."/>
        </authorList>
    </citation>
    <scope>NUCLEOTIDE SEQUENCE [LARGE SCALE GENOMIC DNA]</scope>
    <source>
        <strain evidence="11">TLK-CK17</strain>
    </source>
</reference>
<dbReference type="InterPro" id="IPR007353">
    <property type="entry name" value="DUF421"/>
</dbReference>
<organism evidence="10 11">
    <name type="scientific">Marilutibacter chinensis</name>
    <dbReference type="NCBI Taxonomy" id="2912247"/>
    <lineage>
        <taxon>Bacteria</taxon>
        <taxon>Pseudomonadati</taxon>
        <taxon>Pseudomonadota</taxon>
        <taxon>Gammaproteobacteria</taxon>
        <taxon>Lysobacterales</taxon>
        <taxon>Lysobacteraceae</taxon>
        <taxon>Marilutibacter</taxon>
    </lineage>
</organism>